<evidence type="ECO:0000313" key="1">
    <source>
        <dbReference type="EMBL" id="PNG03971.1"/>
    </source>
</evidence>
<organism evidence="1 2">
    <name type="scientific">Stutzerimonas stutzeri</name>
    <name type="common">Pseudomonas stutzeri</name>
    <dbReference type="NCBI Taxonomy" id="316"/>
    <lineage>
        <taxon>Bacteria</taxon>
        <taxon>Pseudomonadati</taxon>
        <taxon>Pseudomonadota</taxon>
        <taxon>Gammaproteobacteria</taxon>
        <taxon>Pseudomonadales</taxon>
        <taxon>Pseudomonadaceae</taxon>
        <taxon>Stutzerimonas</taxon>
    </lineage>
</organism>
<dbReference type="EMBL" id="POUW01000007">
    <property type="protein sequence ID" value="PNG03971.1"/>
    <property type="molecule type" value="Genomic_DNA"/>
</dbReference>
<evidence type="ECO:0000313" key="2">
    <source>
        <dbReference type="Proteomes" id="UP000235897"/>
    </source>
</evidence>
<comment type="caution">
    <text evidence="1">The sequence shown here is derived from an EMBL/GenBank/DDBJ whole genome shotgun (WGS) entry which is preliminary data.</text>
</comment>
<dbReference type="RefSeq" id="WP_021208487.1">
    <property type="nucleotide sequence ID" value="NZ_JAMOIG010000011.1"/>
</dbReference>
<proteinExistence type="predicted"/>
<sequence length="60" mass="6411">MNKRALIAKLKRIAAHDDQMQTIREISALIDELSAAAAGGTHQAPESLADILAADMRPNS</sequence>
<gene>
    <name evidence="1" type="ORF">CXL00_17455</name>
</gene>
<dbReference type="Proteomes" id="UP000235897">
    <property type="component" value="Unassembled WGS sequence"/>
</dbReference>
<accession>A0A2N8SNA7</accession>
<protein>
    <submittedName>
        <fullName evidence="1">Uncharacterized protein</fullName>
    </submittedName>
</protein>
<reference evidence="1 2" key="1">
    <citation type="submission" date="2018-01" db="EMBL/GenBank/DDBJ databases">
        <title>Denitrification phenotypes of diverse strains of Pseudomonas stutzeri.</title>
        <authorList>
            <person name="Milligan D.A."/>
            <person name="Bergaust L."/>
            <person name="Bakken L.R."/>
            <person name="Frostegard A."/>
        </authorList>
    </citation>
    <scope>NUCLEOTIDE SEQUENCE [LARGE SCALE GENOMIC DNA]</scope>
    <source>
        <strain evidence="1 2">28a3</strain>
    </source>
</reference>
<dbReference type="AlphaFoldDB" id="A0A2N8SNA7"/>
<name>A0A2N8SNA7_STUST</name>